<feature type="transmembrane region" description="Helical" evidence="7">
    <location>
        <begin position="220"/>
        <end position="239"/>
    </location>
</feature>
<protein>
    <submittedName>
        <fullName evidence="9">ABC transporter permease subunit</fullName>
    </submittedName>
</protein>
<dbReference type="PANTHER" id="PTHR30151:SF38">
    <property type="entry name" value="ALIPHATIC SULFONATES TRANSPORT PERMEASE PROTEIN SSUC-RELATED"/>
    <property type="match status" value="1"/>
</dbReference>
<evidence type="ECO:0000256" key="3">
    <source>
        <dbReference type="ARBA" id="ARBA00022475"/>
    </source>
</evidence>
<accession>A0ABW3U3C4</accession>
<dbReference type="CDD" id="cd06261">
    <property type="entry name" value="TM_PBP2"/>
    <property type="match status" value="1"/>
</dbReference>
<feature type="transmembrane region" description="Helical" evidence="7">
    <location>
        <begin position="165"/>
        <end position="186"/>
    </location>
</feature>
<dbReference type="RefSeq" id="WP_381481479.1">
    <property type="nucleotide sequence ID" value="NZ_JBHTLT010000111.1"/>
</dbReference>
<feature type="transmembrane region" description="Helical" evidence="7">
    <location>
        <begin position="103"/>
        <end position="119"/>
    </location>
</feature>
<proteinExistence type="inferred from homology"/>
<dbReference type="Gene3D" id="1.10.3720.10">
    <property type="entry name" value="MetI-like"/>
    <property type="match status" value="1"/>
</dbReference>
<dbReference type="PANTHER" id="PTHR30151">
    <property type="entry name" value="ALKANE SULFONATE ABC TRANSPORTER-RELATED, MEMBRANE SUBUNIT"/>
    <property type="match status" value="1"/>
</dbReference>
<keyword evidence="2 7" id="KW-0813">Transport</keyword>
<feature type="transmembrane region" description="Helical" evidence="7">
    <location>
        <begin position="56"/>
        <end position="82"/>
    </location>
</feature>
<dbReference type="InterPro" id="IPR000515">
    <property type="entry name" value="MetI-like"/>
</dbReference>
<keyword evidence="10" id="KW-1185">Reference proteome</keyword>
<dbReference type="EMBL" id="JBHTLT010000111">
    <property type="protein sequence ID" value="MFD1206097.1"/>
    <property type="molecule type" value="Genomic_DNA"/>
</dbReference>
<keyword evidence="6 7" id="KW-0472">Membrane</keyword>
<organism evidence="9 10">
    <name type="scientific">Sporosarcina contaminans</name>
    <dbReference type="NCBI Taxonomy" id="633403"/>
    <lineage>
        <taxon>Bacteria</taxon>
        <taxon>Bacillati</taxon>
        <taxon>Bacillota</taxon>
        <taxon>Bacilli</taxon>
        <taxon>Bacillales</taxon>
        <taxon>Caryophanaceae</taxon>
        <taxon>Sporosarcina</taxon>
    </lineage>
</organism>
<comment type="similarity">
    <text evidence="7">Belongs to the binding-protein-dependent transport system permease family.</text>
</comment>
<dbReference type="Proteomes" id="UP001597231">
    <property type="component" value="Unassembled WGS sequence"/>
</dbReference>
<dbReference type="Pfam" id="PF00528">
    <property type="entry name" value="BPD_transp_1"/>
    <property type="match status" value="1"/>
</dbReference>
<comment type="subcellular location">
    <subcellularLocation>
        <location evidence="1 7">Cell membrane</location>
        <topology evidence="1 7">Multi-pass membrane protein</topology>
    </subcellularLocation>
</comment>
<feature type="transmembrane region" description="Helical" evidence="7">
    <location>
        <begin position="12"/>
        <end position="36"/>
    </location>
</feature>
<dbReference type="SUPFAM" id="SSF161098">
    <property type="entry name" value="MetI-like"/>
    <property type="match status" value="1"/>
</dbReference>
<comment type="caution">
    <text evidence="9">The sequence shown here is derived from an EMBL/GenBank/DDBJ whole genome shotgun (WGS) entry which is preliminary data.</text>
</comment>
<reference evidence="10" key="1">
    <citation type="journal article" date="2019" name="Int. J. Syst. Evol. Microbiol.">
        <title>The Global Catalogue of Microorganisms (GCM) 10K type strain sequencing project: providing services to taxonomists for standard genome sequencing and annotation.</title>
        <authorList>
            <consortium name="The Broad Institute Genomics Platform"/>
            <consortium name="The Broad Institute Genome Sequencing Center for Infectious Disease"/>
            <person name="Wu L."/>
            <person name="Ma J."/>
        </authorList>
    </citation>
    <scope>NUCLEOTIDE SEQUENCE [LARGE SCALE GENOMIC DNA]</scope>
    <source>
        <strain evidence="10">CCUG 53915</strain>
    </source>
</reference>
<evidence type="ECO:0000256" key="4">
    <source>
        <dbReference type="ARBA" id="ARBA00022692"/>
    </source>
</evidence>
<dbReference type="PROSITE" id="PS50928">
    <property type="entry name" value="ABC_TM1"/>
    <property type="match status" value="1"/>
</dbReference>
<sequence>MVIQLKRTAIPWLIPIFIIVAWQVVVSGGFVSPQLLPAPLTVLKSLYQLVVSGDLTYHMAASLGRALIGLVIGGGIGFILGIANGLSKFSYAFTDTTLQMIRNIPNLALVPLVIIWFGIDEGAKIFLVSIGVMFPIYINTLHGIRNIDPGFIEMGRMYGLKGWRLFKEILLIGALPSIFVGLRYSLGVMWMTLIVAETIASTRGVGYLAMTAQQFMQSDIIIITILLYALFGKVADLLARYGERKALKWHKGYVQ</sequence>
<evidence type="ECO:0000259" key="8">
    <source>
        <dbReference type="PROSITE" id="PS50928"/>
    </source>
</evidence>
<keyword evidence="3" id="KW-1003">Cell membrane</keyword>
<keyword evidence="5 7" id="KW-1133">Transmembrane helix</keyword>
<evidence type="ECO:0000313" key="9">
    <source>
        <dbReference type="EMBL" id="MFD1206097.1"/>
    </source>
</evidence>
<evidence type="ECO:0000256" key="6">
    <source>
        <dbReference type="ARBA" id="ARBA00023136"/>
    </source>
</evidence>
<feature type="domain" description="ABC transmembrane type-1" evidence="8">
    <location>
        <begin position="59"/>
        <end position="239"/>
    </location>
</feature>
<dbReference type="InterPro" id="IPR035906">
    <property type="entry name" value="MetI-like_sf"/>
</dbReference>
<evidence type="ECO:0000256" key="5">
    <source>
        <dbReference type="ARBA" id="ARBA00022989"/>
    </source>
</evidence>
<gene>
    <name evidence="9" type="ORF">ACFQ38_13445</name>
</gene>
<evidence type="ECO:0000256" key="1">
    <source>
        <dbReference type="ARBA" id="ARBA00004651"/>
    </source>
</evidence>
<feature type="transmembrane region" description="Helical" evidence="7">
    <location>
        <begin position="125"/>
        <end position="144"/>
    </location>
</feature>
<name>A0ABW3U3C4_9BACL</name>
<evidence type="ECO:0000313" key="10">
    <source>
        <dbReference type="Proteomes" id="UP001597231"/>
    </source>
</evidence>
<keyword evidence="4 7" id="KW-0812">Transmembrane</keyword>
<evidence type="ECO:0000256" key="7">
    <source>
        <dbReference type="RuleBase" id="RU363032"/>
    </source>
</evidence>
<evidence type="ECO:0000256" key="2">
    <source>
        <dbReference type="ARBA" id="ARBA00022448"/>
    </source>
</evidence>